<dbReference type="Proteomes" id="UP000599523">
    <property type="component" value="Unassembled WGS sequence"/>
</dbReference>
<dbReference type="PROSITE" id="PS51085">
    <property type="entry name" value="2FE2S_FER_2"/>
    <property type="match status" value="1"/>
</dbReference>
<comment type="caution">
    <text evidence="3">The sequence shown here is derived from an EMBL/GenBank/DDBJ whole genome shotgun (WGS) entry which is preliminary data.</text>
</comment>
<feature type="domain" description="2Fe-2S ferredoxin-type" evidence="2">
    <location>
        <begin position="5"/>
        <end position="96"/>
    </location>
</feature>
<dbReference type="EMBL" id="WTVM01000009">
    <property type="protein sequence ID" value="NMG01880.1"/>
    <property type="molecule type" value="Genomic_DNA"/>
</dbReference>
<dbReference type="GO" id="GO:0051537">
    <property type="term" value="F:2 iron, 2 sulfur cluster binding"/>
    <property type="evidence" value="ECO:0007669"/>
    <property type="project" value="InterPro"/>
</dbReference>
<dbReference type="InterPro" id="IPR036010">
    <property type="entry name" value="2Fe-2S_ferredoxin-like_sf"/>
</dbReference>
<accession>A0A972F6I6</accession>
<reference evidence="3" key="1">
    <citation type="submission" date="2019-12" db="EMBL/GenBank/DDBJ databases">
        <title>Comparative genomics gives insights into the taxonomy of the Azoarcus-Aromatoleum group and reveals separate origins of nif in the plant-associated Azoarcus and non-plant-associated Aromatoleum sub-groups.</title>
        <authorList>
            <person name="Lafos M."/>
            <person name="Maluk M."/>
            <person name="Batista M."/>
            <person name="Junghare M."/>
            <person name="Carmona M."/>
            <person name="Faoro H."/>
            <person name="Cruz L.M."/>
            <person name="Battistoni F."/>
            <person name="De Souza E."/>
            <person name="Pedrosa F."/>
            <person name="Chen W.-M."/>
            <person name="Poole P.S."/>
            <person name="Dixon R.A."/>
            <person name="James E.K."/>
        </authorList>
    </citation>
    <scope>NUCLEOTIDE SEQUENCE</scope>
    <source>
        <strain evidence="3">NSC3</strain>
    </source>
</reference>
<dbReference type="InterPro" id="IPR012675">
    <property type="entry name" value="Beta-grasp_dom_sf"/>
</dbReference>
<dbReference type="RefSeq" id="WP_168986671.1">
    <property type="nucleotide sequence ID" value="NZ_CAWPHM010000330.1"/>
</dbReference>
<protein>
    <submittedName>
        <fullName evidence="3">2Fe-2S iron-sulfur cluster binding domain-containing protein</fullName>
    </submittedName>
</protein>
<dbReference type="Pfam" id="PF00111">
    <property type="entry name" value="Fer2"/>
    <property type="match status" value="1"/>
</dbReference>
<dbReference type="InterPro" id="IPR001041">
    <property type="entry name" value="2Fe-2S_ferredoxin-type"/>
</dbReference>
<keyword evidence="4" id="KW-1185">Reference proteome</keyword>
<feature type="compositionally biased region" description="Polar residues" evidence="1">
    <location>
        <begin position="112"/>
        <end position="123"/>
    </location>
</feature>
<sequence>MDKRHSIHIEQTGEVFTCADTQNVLRGMEALGRRGIPVGCRGGGCGVCKIRVTSGEFKVRKMSRAYVSEAEEAEGIVLACKTFPLSDLSVSVVGKMVKNLTRPLQPAGTGDPSHSPSGTAASA</sequence>
<proteinExistence type="predicted"/>
<dbReference type="SUPFAM" id="SSF54292">
    <property type="entry name" value="2Fe-2S ferredoxin-like"/>
    <property type="match status" value="1"/>
</dbReference>
<organism evidence="3 4">
    <name type="scientific">Azoarcus taiwanensis</name>
    <dbReference type="NCBI Taxonomy" id="666964"/>
    <lineage>
        <taxon>Bacteria</taxon>
        <taxon>Pseudomonadati</taxon>
        <taxon>Pseudomonadota</taxon>
        <taxon>Betaproteobacteria</taxon>
        <taxon>Rhodocyclales</taxon>
        <taxon>Zoogloeaceae</taxon>
        <taxon>Azoarcus</taxon>
    </lineage>
</organism>
<evidence type="ECO:0000313" key="3">
    <source>
        <dbReference type="EMBL" id="NMG01880.1"/>
    </source>
</evidence>
<dbReference type="AlphaFoldDB" id="A0A972F6I6"/>
<dbReference type="PROSITE" id="PS00197">
    <property type="entry name" value="2FE2S_FER_1"/>
    <property type="match status" value="1"/>
</dbReference>
<dbReference type="CDD" id="cd00207">
    <property type="entry name" value="fer2"/>
    <property type="match status" value="1"/>
</dbReference>
<evidence type="ECO:0000313" key="4">
    <source>
        <dbReference type="Proteomes" id="UP000599523"/>
    </source>
</evidence>
<dbReference type="InterPro" id="IPR006058">
    <property type="entry name" value="2Fe2S_fd_BS"/>
</dbReference>
<dbReference type="Gene3D" id="3.10.20.30">
    <property type="match status" value="1"/>
</dbReference>
<evidence type="ECO:0000259" key="2">
    <source>
        <dbReference type="PROSITE" id="PS51085"/>
    </source>
</evidence>
<name>A0A972F6I6_9RHOO</name>
<gene>
    <name evidence="3" type="ORF">GPA21_02690</name>
</gene>
<feature type="region of interest" description="Disordered" evidence="1">
    <location>
        <begin position="102"/>
        <end position="123"/>
    </location>
</feature>
<evidence type="ECO:0000256" key="1">
    <source>
        <dbReference type="SAM" id="MobiDB-lite"/>
    </source>
</evidence>